<dbReference type="HOGENOM" id="CLU_2013164_0_0_4"/>
<protein>
    <submittedName>
        <fullName evidence="2">Mobilisation protein</fullName>
    </submittedName>
</protein>
<feature type="domain" description="Bacterial mobilisation" evidence="1">
    <location>
        <begin position="74"/>
        <end position="120"/>
    </location>
</feature>
<reference evidence="3" key="1">
    <citation type="journal article" date="2009" name="Environ. Microbiol.">
        <title>The genome of Polaromonas naphthalenivorans strain CJ2, isolated from coal tar-contaminated sediment, reveals physiological and metabolic versatility and evolution through extensive horizontal gene transfer.</title>
        <authorList>
            <person name="Yagi J.M."/>
            <person name="Sims D."/>
            <person name="Brettin T."/>
            <person name="Bruce D."/>
            <person name="Madsen E.L."/>
        </authorList>
    </citation>
    <scope>NUCLEOTIDE SEQUENCE [LARGE SCALE GENOMIC DNA]</scope>
    <source>
        <strain evidence="3">CJ2</strain>
        <plasmid evidence="3">Plasmid pPNAP08</plasmid>
    </source>
</reference>
<evidence type="ECO:0000259" key="1">
    <source>
        <dbReference type="Pfam" id="PF05713"/>
    </source>
</evidence>
<gene>
    <name evidence="2" type="ordered locus">Pnap_5007</name>
</gene>
<evidence type="ECO:0000313" key="2">
    <source>
        <dbReference type="EMBL" id="ABM40255.1"/>
    </source>
</evidence>
<dbReference type="OrthoDB" id="9789818at2"/>
<dbReference type="Pfam" id="PF05713">
    <property type="entry name" value="MobC"/>
    <property type="match status" value="1"/>
</dbReference>
<keyword evidence="3" id="KW-1185">Reference proteome</keyword>
<keyword evidence="2" id="KW-0614">Plasmid</keyword>
<organism evidence="2 3">
    <name type="scientific">Polaromonas naphthalenivorans (strain CJ2)</name>
    <dbReference type="NCBI Taxonomy" id="365044"/>
    <lineage>
        <taxon>Bacteria</taxon>
        <taxon>Pseudomonadati</taxon>
        <taxon>Pseudomonadota</taxon>
        <taxon>Betaproteobacteria</taxon>
        <taxon>Burkholderiales</taxon>
        <taxon>Comamonadaceae</taxon>
        <taxon>Polaromonas</taxon>
    </lineage>
</organism>
<accession>A1VX77</accession>
<dbReference type="Proteomes" id="UP000000644">
    <property type="component" value="Plasmid pPNAP08"/>
</dbReference>
<dbReference type="EMBL" id="CP000537">
    <property type="protein sequence ID" value="ABM40255.1"/>
    <property type="molecule type" value="Genomic_DNA"/>
</dbReference>
<name>A1VX77_POLNA</name>
<geneLocation type="plasmid" evidence="2 3">
    <name>pPNAP08</name>
</geneLocation>
<proteinExistence type="predicted"/>
<sequence>MPKYPAREPLVLLPCRLPASLVARFAERAREQGVTLSDVLRAHLTVDEAKPLGKAVPRKRAGLAKVSGADPKLLRQLVGMGNNLNQIAKLANIASKTAQPMAMVELLITLKGIEKSLEKLSES</sequence>
<evidence type="ECO:0000313" key="3">
    <source>
        <dbReference type="Proteomes" id="UP000000644"/>
    </source>
</evidence>
<dbReference type="InterPro" id="IPR008687">
    <property type="entry name" value="MobC"/>
</dbReference>
<dbReference type="KEGG" id="pna:Pnap_5007"/>
<dbReference type="AlphaFoldDB" id="A1VX77"/>